<feature type="transmembrane region" description="Helical" evidence="1">
    <location>
        <begin position="20"/>
        <end position="42"/>
    </location>
</feature>
<keyword evidence="1" id="KW-0812">Transmembrane</keyword>
<protein>
    <submittedName>
        <fullName evidence="2">Uncharacterized protein</fullName>
    </submittedName>
</protein>
<evidence type="ECO:0000313" key="2">
    <source>
        <dbReference type="EMBL" id="KAB8246617.1"/>
    </source>
</evidence>
<proteinExistence type="predicted"/>
<keyword evidence="1" id="KW-0472">Membrane</keyword>
<sequence>MSAARSNRTLSWPTSPAHASFLSLLIDLYCIGSVNAGFLAYLQINFPATERVDGQLDKIKIREDGWQNLRLLQEHCTNLQTLETVVYGPNCVLVTDNEINISNPQNNGVYETAWLDCLAAQRVDQR</sequence>
<organism evidence="2">
    <name type="scientific">Aspergillus flavus</name>
    <dbReference type="NCBI Taxonomy" id="5059"/>
    <lineage>
        <taxon>Eukaryota</taxon>
        <taxon>Fungi</taxon>
        <taxon>Dikarya</taxon>
        <taxon>Ascomycota</taxon>
        <taxon>Pezizomycotina</taxon>
        <taxon>Eurotiomycetes</taxon>
        <taxon>Eurotiomycetidae</taxon>
        <taxon>Eurotiales</taxon>
        <taxon>Aspergillaceae</taxon>
        <taxon>Aspergillus</taxon>
        <taxon>Aspergillus subgen. Circumdati</taxon>
    </lineage>
</organism>
<accession>A0A5N6GXR1</accession>
<dbReference type="EMBL" id="ML734598">
    <property type="protein sequence ID" value="KAB8246617.1"/>
    <property type="molecule type" value="Genomic_DNA"/>
</dbReference>
<gene>
    <name evidence="2" type="ORF">BDV35DRAFT_380538</name>
</gene>
<reference evidence="2" key="1">
    <citation type="submission" date="2019-04" db="EMBL/GenBank/DDBJ databases">
        <title>Friends and foes A comparative genomics study of 23 Aspergillus species from section Flavi.</title>
        <authorList>
            <consortium name="DOE Joint Genome Institute"/>
            <person name="Kjaerbolling I."/>
            <person name="Vesth T."/>
            <person name="Frisvad J.C."/>
            <person name="Nybo J.L."/>
            <person name="Theobald S."/>
            <person name="Kildgaard S."/>
            <person name="Isbrandt T."/>
            <person name="Kuo A."/>
            <person name="Sato A."/>
            <person name="Lyhne E.K."/>
            <person name="Kogle M.E."/>
            <person name="Wiebenga A."/>
            <person name="Kun R.S."/>
            <person name="Lubbers R.J."/>
            <person name="Makela M.R."/>
            <person name="Barry K."/>
            <person name="Chovatia M."/>
            <person name="Clum A."/>
            <person name="Daum C."/>
            <person name="Haridas S."/>
            <person name="He G."/>
            <person name="LaButti K."/>
            <person name="Lipzen A."/>
            <person name="Mondo S."/>
            <person name="Riley R."/>
            <person name="Salamov A."/>
            <person name="Simmons B.A."/>
            <person name="Magnuson J.K."/>
            <person name="Henrissat B."/>
            <person name="Mortensen U.H."/>
            <person name="Larsen T.O."/>
            <person name="Devries R.P."/>
            <person name="Grigoriev I.V."/>
            <person name="Machida M."/>
            <person name="Baker S.E."/>
            <person name="Andersen M.R."/>
        </authorList>
    </citation>
    <scope>NUCLEOTIDE SEQUENCE [LARGE SCALE GENOMIC DNA]</scope>
    <source>
        <strain evidence="2">CBS 121.62</strain>
    </source>
</reference>
<name>A0A5N6GXR1_ASPFL</name>
<keyword evidence="1" id="KW-1133">Transmembrane helix</keyword>
<evidence type="ECO:0000256" key="1">
    <source>
        <dbReference type="SAM" id="Phobius"/>
    </source>
</evidence>
<dbReference type="Proteomes" id="UP000325434">
    <property type="component" value="Unassembled WGS sequence"/>
</dbReference>
<dbReference type="AlphaFoldDB" id="A0A5N6GXR1"/>